<dbReference type="InterPro" id="IPR036890">
    <property type="entry name" value="HATPase_C_sf"/>
</dbReference>
<keyword evidence="10 13" id="KW-1133">Transmembrane helix</keyword>
<dbReference type="InterPro" id="IPR025201">
    <property type="entry name" value="KdpD_TM"/>
</dbReference>
<dbReference type="SMART" id="SM00388">
    <property type="entry name" value="HisKA"/>
    <property type="match status" value="1"/>
</dbReference>
<dbReference type="Gene3D" id="1.10.287.130">
    <property type="match status" value="1"/>
</dbReference>
<dbReference type="SUPFAM" id="SSF47384">
    <property type="entry name" value="Homodimeric domain of signal transducing histidine kinase"/>
    <property type="match status" value="1"/>
</dbReference>
<dbReference type="AlphaFoldDB" id="A0A1I4AYF1"/>
<dbReference type="Gene3D" id="3.40.50.300">
    <property type="entry name" value="P-loop containing nucleotide triphosphate hydrolases"/>
    <property type="match status" value="1"/>
</dbReference>
<dbReference type="SUPFAM" id="SSF52402">
    <property type="entry name" value="Adenine nucleotide alpha hydrolases-like"/>
    <property type="match status" value="1"/>
</dbReference>
<evidence type="ECO:0000256" key="8">
    <source>
        <dbReference type="ARBA" id="ARBA00022777"/>
    </source>
</evidence>
<keyword evidence="12 13" id="KW-0472">Membrane</keyword>
<dbReference type="FunFam" id="3.40.50.300:FF:000483">
    <property type="entry name" value="Sensor histidine kinase KdpD"/>
    <property type="match status" value="1"/>
</dbReference>
<evidence type="ECO:0000256" key="4">
    <source>
        <dbReference type="ARBA" id="ARBA00022553"/>
    </source>
</evidence>
<dbReference type="GO" id="GO:0005886">
    <property type="term" value="C:plasma membrane"/>
    <property type="evidence" value="ECO:0007669"/>
    <property type="project" value="TreeGrafter"/>
</dbReference>
<dbReference type="STRING" id="1612308.SAMN05444581_1122"/>
<feature type="domain" description="Histidine kinase" evidence="14">
    <location>
        <begin position="675"/>
        <end position="892"/>
    </location>
</feature>
<dbReference type="Gene3D" id="3.40.50.620">
    <property type="entry name" value="HUPs"/>
    <property type="match status" value="1"/>
</dbReference>
<evidence type="ECO:0000313" key="15">
    <source>
        <dbReference type="EMBL" id="SFK60719.1"/>
    </source>
</evidence>
<comment type="subcellular location">
    <subcellularLocation>
        <location evidence="2">Membrane</location>
        <topology evidence="2">Multi-pass membrane protein</topology>
    </subcellularLocation>
</comment>
<dbReference type="Pfam" id="PF02702">
    <property type="entry name" value="KdpD"/>
    <property type="match status" value="1"/>
</dbReference>
<accession>A0A1I4AYF1</accession>
<evidence type="ECO:0000256" key="13">
    <source>
        <dbReference type="SAM" id="Phobius"/>
    </source>
</evidence>
<dbReference type="InterPro" id="IPR003852">
    <property type="entry name" value="Sig_transdc_His_kinase_KdpD_N"/>
</dbReference>
<dbReference type="GO" id="GO:0005737">
    <property type="term" value="C:cytoplasm"/>
    <property type="evidence" value="ECO:0007669"/>
    <property type="project" value="UniProtKB-ARBA"/>
</dbReference>
<dbReference type="EC" id="2.7.13.3" evidence="3"/>
<proteinExistence type="predicted"/>
<evidence type="ECO:0000256" key="11">
    <source>
        <dbReference type="ARBA" id="ARBA00023012"/>
    </source>
</evidence>
<dbReference type="EMBL" id="FOSN01000012">
    <property type="protein sequence ID" value="SFK60719.1"/>
    <property type="molecule type" value="Genomic_DNA"/>
</dbReference>
<evidence type="ECO:0000256" key="6">
    <source>
        <dbReference type="ARBA" id="ARBA00022692"/>
    </source>
</evidence>
<dbReference type="SUPFAM" id="SSF55781">
    <property type="entry name" value="GAF domain-like"/>
    <property type="match status" value="1"/>
</dbReference>
<keyword evidence="8 15" id="KW-0418">Kinase</keyword>
<dbReference type="CDD" id="cd00075">
    <property type="entry name" value="HATPase"/>
    <property type="match status" value="1"/>
</dbReference>
<evidence type="ECO:0000256" key="7">
    <source>
        <dbReference type="ARBA" id="ARBA00022741"/>
    </source>
</evidence>
<reference evidence="15 16" key="1">
    <citation type="submission" date="2016-10" db="EMBL/GenBank/DDBJ databases">
        <authorList>
            <person name="de Groot N.N."/>
        </authorList>
    </citation>
    <scope>NUCLEOTIDE SEQUENCE [LARGE SCALE GENOMIC DNA]</scope>
    <source>
        <strain evidence="15 16">NE2</strain>
    </source>
</reference>
<organism evidence="15 16">
    <name type="scientific">Methylocapsa palsarum</name>
    <dbReference type="NCBI Taxonomy" id="1612308"/>
    <lineage>
        <taxon>Bacteria</taxon>
        <taxon>Pseudomonadati</taxon>
        <taxon>Pseudomonadota</taxon>
        <taxon>Alphaproteobacteria</taxon>
        <taxon>Hyphomicrobiales</taxon>
        <taxon>Beijerinckiaceae</taxon>
        <taxon>Methylocapsa</taxon>
    </lineage>
</organism>
<evidence type="ECO:0000256" key="10">
    <source>
        <dbReference type="ARBA" id="ARBA00022989"/>
    </source>
</evidence>
<evidence type="ECO:0000256" key="1">
    <source>
        <dbReference type="ARBA" id="ARBA00000085"/>
    </source>
</evidence>
<evidence type="ECO:0000256" key="3">
    <source>
        <dbReference type="ARBA" id="ARBA00012438"/>
    </source>
</evidence>
<dbReference type="GO" id="GO:0000155">
    <property type="term" value="F:phosphorelay sensor kinase activity"/>
    <property type="evidence" value="ECO:0007669"/>
    <property type="project" value="InterPro"/>
</dbReference>
<feature type="transmembrane region" description="Helical" evidence="13">
    <location>
        <begin position="480"/>
        <end position="497"/>
    </location>
</feature>
<protein>
    <recommendedName>
        <fullName evidence="3">histidine kinase</fullName>
        <ecNumber evidence="3">2.7.13.3</ecNumber>
    </recommendedName>
</protein>
<sequence>MAQTEKNFDRRPDPDALLALTDSGSRGKLRVFLGAAPGVGKTYAMLAKARACKLDGIDVVVGLVETHGRRETEALIEGLEILPRRKIEYRGRIIEEFDIDAALARRPKLIIVDELAHTNAPDNRHPKRWQDVEELLEAGVDVWTALNIQHLESLADVVSRITGVIVRETVPDTVLQDATDVILVDITPDELLHRLKEGKVYVPETARRATQNFFTPGNLTALRELALRRTADRVDDQMIDYLRQNAIEGPWATSERLLVCVGGVVSAELVVRAAARLATGLNAPWIALHVETRGQEESDPERAKRIEDALALAERLGGDVERRSGYDLPGEVLRFARQENITQIVVGRSRATFLARLMRWSLTEELVRRSNDIAVYVVTEAHGPPIAERRALPRPSRIEAGIALLAALLSVGVTVGAAQLIDAWLRLPNLSMMFLVPVIFCAVQYGLSSAAAASVLSFLAFDFFFVDPRYEFTISQPHEFFSLIVFLAVAFVTGMLASRVRQQSLAMATRMQAAQSMFEFSRKLSGAGKLDDVLWAAAVHAQKTLQAQCIVLLRPDDGELNIQTAWPPVDQLNPGEASAARWALEKDEPAGWKTGTLPNVRFQFRPLETPRGVIGVCGIEPRLAKEPLSSQDENMLTSILEQTAIAIDRSLLVDESVKASALEENEKVRNMLLASLSHDLRTPLASITGAVTSLLQLGDRMQPTDRQDLLVSIEEEAGRLSRFVANLLDMSRIESGALAPRRELVDIGEAVRSAIERSAKVFPKQTVSVSIARDLPLIRGDSALLGQVLFNLLDNAHKYAGDSNAIIHARRDGPDVVITVTDEGPGIKPADLERIFEKFYRGGRPDGRKAGTGLGLSICRGLVEAMGGSIVAQSPAIRRRGTRIVLRFPVPEIGKGGVAA</sequence>
<dbReference type="Pfam" id="PF02518">
    <property type="entry name" value="HATPase_c"/>
    <property type="match status" value="1"/>
</dbReference>
<dbReference type="PANTHER" id="PTHR45569">
    <property type="entry name" value="SENSOR PROTEIN KDPD"/>
    <property type="match status" value="1"/>
</dbReference>
<evidence type="ECO:0000256" key="2">
    <source>
        <dbReference type="ARBA" id="ARBA00004141"/>
    </source>
</evidence>
<dbReference type="GO" id="GO:0005524">
    <property type="term" value="F:ATP binding"/>
    <property type="evidence" value="ECO:0007669"/>
    <property type="project" value="UniProtKB-KW"/>
</dbReference>
<dbReference type="InterPro" id="IPR003594">
    <property type="entry name" value="HATPase_dom"/>
</dbReference>
<dbReference type="Pfam" id="PF00582">
    <property type="entry name" value="Usp"/>
    <property type="match status" value="1"/>
</dbReference>
<dbReference type="InterPro" id="IPR038318">
    <property type="entry name" value="KdpD_sf"/>
</dbReference>
<dbReference type="InterPro" id="IPR014729">
    <property type="entry name" value="Rossmann-like_a/b/a_fold"/>
</dbReference>
<dbReference type="RefSeq" id="WP_091684361.1">
    <property type="nucleotide sequence ID" value="NZ_FOSN01000012.1"/>
</dbReference>
<comment type="catalytic activity">
    <reaction evidence="1">
        <text>ATP + protein L-histidine = ADP + protein N-phospho-L-histidine.</text>
        <dbReference type="EC" id="2.7.13.3"/>
    </reaction>
</comment>
<feature type="transmembrane region" description="Helical" evidence="13">
    <location>
        <begin position="433"/>
        <end position="460"/>
    </location>
</feature>
<dbReference type="InterPro" id="IPR004358">
    <property type="entry name" value="Sig_transdc_His_kin-like_C"/>
</dbReference>
<dbReference type="InterPro" id="IPR029016">
    <property type="entry name" value="GAF-like_dom_sf"/>
</dbReference>
<dbReference type="SUPFAM" id="SSF52540">
    <property type="entry name" value="P-loop containing nucleoside triphosphate hydrolases"/>
    <property type="match status" value="1"/>
</dbReference>
<dbReference type="PRINTS" id="PR00344">
    <property type="entry name" value="BCTRLSENSOR"/>
</dbReference>
<dbReference type="OrthoDB" id="9806130at2"/>
<evidence type="ECO:0000256" key="9">
    <source>
        <dbReference type="ARBA" id="ARBA00022840"/>
    </source>
</evidence>
<keyword evidence="9" id="KW-0067">ATP-binding</keyword>
<dbReference type="InterPro" id="IPR027417">
    <property type="entry name" value="P-loop_NTPase"/>
</dbReference>
<evidence type="ECO:0000256" key="5">
    <source>
        <dbReference type="ARBA" id="ARBA00022679"/>
    </source>
</evidence>
<keyword evidence="4" id="KW-0597">Phosphoprotein</keyword>
<dbReference type="Gene3D" id="3.30.565.10">
    <property type="entry name" value="Histidine kinase-like ATPase, C-terminal domain"/>
    <property type="match status" value="1"/>
</dbReference>
<dbReference type="InterPro" id="IPR003018">
    <property type="entry name" value="GAF"/>
</dbReference>
<keyword evidence="6 13" id="KW-0812">Transmembrane</keyword>
<dbReference type="SMART" id="SM00387">
    <property type="entry name" value="HATPase_c"/>
    <property type="match status" value="1"/>
</dbReference>
<dbReference type="InterPro" id="IPR006016">
    <property type="entry name" value="UspA"/>
</dbReference>
<evidence type="ECO:0000256" key="12">
    <source>
        <dbReference type="ARBA" id="ARBA00023136"/>
    </source>
</evidence>
<keyword evidence="7" id="KW-0547">Nucleotide-binding</keyword>
<evidence type="ECO:0000313" key="16">
    <source>
        <dbReference type="Proteomes" id="UP000198755"/>
    </source>
</evidence>
<dbReference type="Pfam" id="PF00512">
    <property type="entry name" value="HisKA"/>
    <property type="match status" value="1"/>
</dbReference>
<dbReference type="InterPro" id="IPR036097">
    <property type="entry name" value="HisK_dim/P_sf"/>
</dbReference>
<evidence type="ECO:0000259" key="14">
    <source>
        <dbReference type="PROSITE" id="PS50109"/>
    </source>
</evidence>
<dbReference type="PANTHER" id="PTHR45569:SF1">
    <property type="entry name" value="SENSOR PROTEIN KDPD"/>
    <property type="match status" value="1"/>
</dbReference>
<dbReference type="InterPro" id="IPR052023">
    <property type="entry name" value="Histidine_kinase_KdpD"/>
</dbReference>
<dbReference type="InterPro" id="IPR005467">
    <property type="entry name" value="His_kinase_dom"/>
</dbReference>
<dbReference type="PROSITE" id="PS50109">
    <property type="entry name" value="HIS_KIN"/>
    <property type="match status" value="1"/>
</dbReference>
<keyword evidence="16" id="KW-1185">Reference proteome</keyword>
<dbReference type="SUPFAM" id="SSF55874">
    <property type="entry name" value="ATPase domain of HSP90 chaperone/DNA topoisomerase II/histidine kinase"/>
    <property type="match status" value="1"/>
</dbReference>
<dbReference type="Proteomes" id="UP000198755">
    <property type="component" value="Unassembled WGS sequence"/>
</dbReference>
<dbReference type="Gene3D" id="1.20.120.620">
    <property type="entry name" value="Backbone structure of the membrane domain of e. Coli histidine kinase receptor kdpd"/>
    <property type="match status" value="1"/>
</dbReference>
<feature type="transmembrane region" description="Helical" evidence="13">
    <location>
        <begin position="400"/>
        <end position="421"/>
    </location>
</feature>
<dbReference type="Pfam" id="PF13493">
    <property type="entry name" value="DUF4118"/>
    <property type="match status" value="1"/>
</dbReference>
<dbReference type="CDD" id="cd00082">
    <property type="entry name" value="HisKA"/>
    <property type="match status" value="1"/>
</dbReference>
<dbReference type="Gene3D" id="3.30.450.40">
    <property type="match status" value="1"/>
</dbReference>
<dbReference type="InterPro" id="IPR003661">
    <property type="entry name" value="HisK_dim/P_dom"/>
</dbReference>
<keyword evidence="11" id="KW-0902">Two-component regulatory system</keyword>
<gene>
    <name evidence="15" type="ORF">SAMN05444581_1122</name>
</gene>
<name>A0A1I4AYF1_9HYPH</name>
<keyword evidence="5" id="KW-0808">Transferase</keyword>
<dbReference type="Pfam" id="PF13492">
    <property type="entry name" value="GAF_3"/>
    <property type="match status" value="1"/>
</dbReference>